<comment type="caution">
    <text evidence="1">The sequence shown here is derived from an EMBL/GenBank/DDBJ whole genome shotgun (WGS) entry which is preliminary data.</text>
</comment>
<dbReference type="EMBL" id="CM047746">
    <property type="protein sequence ID" value="KAJ0021228.1"/>
    <property type="molecule type" value="Genomic_DNA"/>
</dbReference>
<protein>
    <submittedName>
        <fullName evidence="1">Uncharacterized protein</fullName>
    </submittedName>
</protein>
<accession>A0ACC0XQH9</accession>
<organism evidence="1 2">
    <name type="scientific">Pistacia integerrima</name>
    <dbReference type="NCBI Taxonomy" id="434235"/>
    <lineage>
        <taxon>Eukaryota</taxon>
        <taxon>Viridiplantae</taxon>
        <taxon>Streptophyta</taxon>
        <taxon>Embryophyta</taxon>
        <taxon>Tracheophyta</taxon>
        <taxon>Spermatophyta</taxon>
        <taxon>Magnoliopsida</taxon>
        <taxon>eudicotyledons</taxon>
        <taxon>Gunneridae</taxon>
        <taxon>Pentapetalae</taxon>
        <taxon>rosids</taxon>
        <taxon>malvids</taxon>
        <taxon>Sapindales</taxon>
        <taxon>Anacardiaceae</taxon>
        <taxon>Pistacia</taxon>
    </lineage>
</organism>
<keyword evidence="2" id="KW-1185">Reference proteome</keyword>
<evidence type="ECO:0000313" key="2">
    <source>
        <dbReference type="Proteomes" id="UP001163603"/>
    </source>
</evidence>
<dbReference type="Proteomes" id="UP001163603">
    <property type="component" value="Chromosome 11"/>
</dbReference>
<gene>
    <name evidence="1" type="ORF">Pint_31888</name>
</gene>
<evidence type="ECO:0000313" key="1">
    <source>
        <dbReference type="EMBL" id="KAJ0021228.1"/>
    </source>
</evidence>
<reference evidence="2" key="1">
    <citation type="journal article" date="2023" name="G3 (Bethesda)">
        <title>Genome assembly and association tests identify interacting loci associated with vigor, precocity, and sex in interspecific pistachio rootstocks.</title>
        <authorList>
            <person name="Palmer W."/>
            <person name="Jacygrad E."/>
            <person name="Sagayaradj S."/>
            <person name="Cavanaugh K."/>
            <person name="Han R."/>
            <person name="Bertier L."/>
            <person name="Beede B."/>
            <person name="Kafkas S."/>
            <person name="Golino D."/>
            <person name="Preece J."/>
            <person name="Michelmore R."/>
        </authorList>
    </citation>
    <scope>NUCLEOTIDE SEQUENCE [LARGE SCALE GENOMIC DNA]</scope>
</reference>
<sequence length="57" mass="6280">MVVTGKSPTEGFDQIQSRLALLRSCPFFSFSSWIATVSLPFVIFSTLQSITFSSCGR</sequence>
<name>A0ACC0XQH9_9ROSI</name>
<proteinExistence type="predicted"/>